<protein>
    <submittedName>
        <fullName evidence="1">HAD family phosphatase</fullName>
    </submittedName>
</protein>
<dbReference type="SFLD" id="SFLDG01135">
    <property type="entry name" value="C1.5.6:_HAD__Beta-PGM__Phospha"/>
    <property type="match status" value="1"/>
</dbReference>
<dbReference type="Pfam" id="PF00702">
    <property type="entry name" value="Hydrolase"/>
    <property type="match status" value="1"/>
</dbReference>
<dbReference type="InterPro" id="IPR023198">
    <property type="entry name" value="PGP-like_dom2"/>
</dbReference>
<dbReference type="Gene3D" id="3.40.50.1000">
    <property type="entry name" value="HAD superfamily/HAD-like"/>
    <property type="match status" value="1"/>
</dbReference>
<gene>
    <name evidence="1" type="ORF">GCM10009863_34320</name>
</gene>
<dbReference type="CDD" id="cd07505">
    <property type="entry name" value="HAD_BPGM-like"/>
    <property type="match status" value="1"/>
</dbReference>
<accession>A0ABN3Q5J3</accession>
<keyword evidence="2" id="KW-1185">Reference proteome</keyword>
<dbReference type="InterPro" id="IPR036412">
    <property type="entry name" value="HAD-like_sf"/>
</dbReference>
<comment type="caution">
    <text evidence="1">The sequence shown here is derived from an EMBL/GenBank/DDBJ whole genome shotgun (WGS) entry which is preliminary data.</text>
</comment>
<name>A0ABN3Q5J3_9ACTN</name>
<dbReference type="PANTHER" id="PTHR18901">
    <property type="entry name" value="2-DEOXYGLUCOSE-6-PHOSPHATE PHOSPHATASE 2"/>
    <property type="match status" value="1"/>
</dbReference>
<dbReference type="InterPro" id="IPR006439">
    <property type="entry name" value="HAD-SF_hydro_IA"/>
</dbReference>
<dbReference type="PANTHER" id="PTHR18901:SF38">
    <property type="entry name" value="PSEUDOURIDINE-5'-PHOSPHATASE"/>
    <property type="match status" value="1"/>
</dbReference>
<dbReference type="SFLD" id="SFLDG01129">
    <property type="entry name" value="C1.5:_HAD__Beta-PGM__Phosphata"/>
    <property type="match status" value="1"/>
</dbReference>
<dbReference type="Proteomes" id="UP001501447">
    <property type="component" value="Unassembled WGS sequence"/>
</dbReference>
<organism evidence="1 2">
    <name type="scientific">Streptomyces axinellae</name>
    <dbReference type="NCBI Taxonomy" id="552788"/>
    <lineage>
        <taxon>Bacteria</taxon>
        <taxon>Bacillati</taxon>
        <taxon>Actinomycetota</taxon>
        <taxon>Actinomycetes</taxon>
        <taxon>Kitasatosporales</taxon>
        <taxon>Streptomycetaceae</taxon>
        <taxon>Streptomyces</taxon>
    </lineage>
</organism>
<dbReference type="NCBIfam" id="TIGR01509">
    <property type="entry name" value="HAD-SF-IA-v3"/>
    <property type="match status" value="1"/>
</dbReference>
<dbReference type="PRINTS" id="PR00413">
    <property type="entry name" value="HADHALOGNASE"/>
</dbReference>
<dbReference type="SUPFAM" id="SSF56784">
    <property type="entry name" value="HAD-like"/>
    <property type="match status" value="1"/>
</dbReference>
<dbReference type="InterPro" id="IPR023214">
    <property type="entry name" value="HAD_sf"/>
</dbReference>
<evidence type="ECO:0000313" key="1">
    <source>
        <dbReference type="EMBL" id="GAA2617545.1"/>
    </source>
</evidence>
<dbReference type="EMBL" id="BAAARJ010000010">
    <property type="protein sequence ID" value="GAA2617545.1"/>
    <property type="molecule type" value="Genomic_DNA"/>
</dbReference>
<sequence length="289" mass="30920">MRRTCKIDRCRATSLAVPILLGPLAVPIRPARAQAVPPGTGRARFDILEHMSATETRTAPAVVFDLDGTLVDSEPNYYEAGRRVLAAHGVTGFSWAEHTRFIGIGTRETLEILRREHGLSAPVDELLAEKNRHYLELARAGTEVFPEMRKLVERLHAAGHPLAVASGSSRAAIDTVLSATSLEGLLPLRVSAEEVAHGKPEPDVFLEAARRLGVSPGGCVVLEDAPPGAEAARRAGMRCVAVPYVRGTETDPAFAGAGLLFVGGQREFDAGRTYAWINGDPATRHRGAG</sequence>
<dbReference type="SFLD" id="SFLDS00003">
    <property type="entry name" value="Haloacid_Dehalogenase"/>
    <property type="match status" value="1"/>
</dbReference>
<proteinExistence type="predicted"/>
<reference evidence="1 2" key="1">
    <citation type="journal article" date="2019" name="Int. J. Syst. Evol. Microbiol.">
        <title>The Global Catalogue of Microorganisms (GCM) 10K type strain sequencing project: providing services to taxonomists for standard genome sequencing and annotation.</title>
        <authorList>
            <consortium name="The Broad Institute Genomics Platform"/>
            <consortium name="The Broad Institute Genome Sequencing Center for Infectious Disease"/>
            <person name="Wu L."/>
            <person name="Ma J."/>
        </authorList>
    </citation>
    <scope>NUCLEOTIDE SEQUENCE [LARGE SCALE GENOMIC DNA]</scope>
    <source>
        <strain evidence="1 2">JCM 16373</strain>
    </source>
</reference>
<dbReference type="Gene3D" id="1.10.150.240">
    <property type="entry name" value="Putative phosphatase, domain 2"/>
    <property type="match status" value="1"/>
</dbReference>
<evidence type="ECO:0000313" key="2">
    <source>
        <dbReference type="Proteomes" id="UP001501447"/>
    </source>
</evidence>